<protein>
    <submittedName>
        <fullName evidence="2">M23 family peptidase</fullName>
    </submittedName>
</protein>
<dbReference type="PANTHER" id="PTHR21666">
    <property type="entry name" value="PEPTIDASE-RELATED"/>
    <property type="match status" value="1"/>
</dbReference>
<evidence type="ECO:0000259" key="1">
    <source>
        <dbReference type="Pfam" id="PF01551"/>
    </source>
</evidence>
<dbReference type="PROSITE" id="PS51257">
    <property type="entry name" value="PROKAR_LIPOPROTEIN"/>
    <property type="match status" value="1"/>
</dbReference>
<keyword evidence="3" id="KW-1185">Reference proteome</keyword>
<dbReference type="Proteomes" id="UP000253918">
    <property type="component" value="Unassembled WGS sequence"/>
</dbReference>
<dbReference type="FunFam" id="2.70.70.10:FF:000019">
    <property type="entry name" value="M23 family peptidase"/>
    <property type="match status" value="1"/>
</dbReference>
<dbReference type="InterPro" id="IPR016047">
    <property type="entry name" value="M23ase_b-sheet_dom"/>
</dbReference>
<proteinExistence type="predicted"/>
<dbReference type="SUPFAM" id="SSF51261">
    <property type="entry name" value="Duplicated hybrid motif"/>
    <property type="match status" value="1"/>
</dbReference>
<dbReference type="AlphaFoldDB" id="A0A369VR98"/>
<accession>A0A369VR98</accession>
<sequence>MRVGRWTLGLATLVLAGSCAEPAPPPVRSASVPARVVPAAPPPAPPVAAPPVFRYAGVRMQGGLLIGTAPEGAAGVTVDGVPVPLAENGRFLVGLDRDHGPIAALAATTAAGQVVRDTVAVAPRAWDISHLASLRKYPVPPARFAELRPIELQQIAAARAMHTDAQGWRQRFQWPATGRISTLFGSQRIYRDGEQGSYHSGIDIARPTGTPVLAPADGVVTLATDRPFTLEGNLLMLDHGMGLSSAFMHLSRLHVAAGEHVRQGEVIGEVGATGRATGPHLHWGLRWQEARIDPLLVAGPMPSAQ</sequence>
<dbReference type="OrthoDB" id="9815245at2"/>
<dbReference type="CDD" id="cd12797">
    <property type="entry name" value="M23_peptidase"/>
    <property type="match status" value="1"/>
</dbReference>
<dbReference type="InterPro" id="IPR011055">
    <property type="entry name" value="Dup_hybrid_motif"/>
</dbReference>
<dbReference type="Pfam" id="PF01551">
    <property type="entry name" value="Peptidase_M23"/>
    <property type="match status" value="1"/>
</dbReference>
<evidence type="ECO:0000313" key="2">
    <source>
        <dbReference type="EMBL" id="RDE04904.1"/>
    </source>
</evidence>
<dbReference type="PANTHER" id="PTHR21666:SF285">
    <property type="entry name" value="M23 FAMILY METALLOPEPTIDASE"/>
    <property type="match status" value="1"/>
</dbReference>
<dbReference type="InterPro" id="IPR050570">
    <property type="entry name" value="Cell_wall_metabolism_enzyme"/>
</dbReference>
<dbReference type="EMBL" id="QQNB01000003">
    <property type="protein sequence ID" value="RDE04904.1"/>
    <property type="molecule type" value="Genomic_DNA"/>
</dbReference>
<dbReference type="GO" id="GO:0004222">
    <property type="term" value="F:metalloendopeptidase activity"/>
    <property type="evidence" value="ECO:0007669"/>
    <property type="project" value="TreeGrafter"/>
</dbReference>
<dbReference type="RefSeq" id="WP_114688641.1">
    <property type="nucleotide sequence ID" value="NZ_QQNB01000003.1"/>
</dbReference>
<reference evidence="2 3" key="1">
    <citation type="submission" date="2018-07" db="EMBL/GenBank/DDBJ databases">
        <title>a novel species of Sphingomonas isolated from the rhizosphere soil of Araceae plant.</title>
        <authorList>
            <person name="Zhiyong W."/>
            <person name="Qinglan Z."/>
            <person name="Zhiwei F."/>
            <person name="Ding X."/>
            <person name="Gejiao W."/>
            <person name="Shixue Z."/>
        </authorList>
    </citation>
    <scope>NUCLEOTIDE SEQUENCE [LARGE SCALE GENOMIC DNA]</scope>
    <source>
        <strain evidence="2 3">WZY 27</strain>
    </source>
</reference>
<gene>
    <name evidence="2" type="ORF">DVW87_15170</name>
</gene>
<dbReference type="Gene3D" id="2.70.70.10">
    <property type="entry name" value="Glucose Permease (Domain IIA)"/>
    <property type="match status" value="1"/>
</dbReference>
<organism evidence="2 3">
    <name type="scientific">Sphingomonas aracearum</name>
    <dbReference type="NCBI Taxonomy" id="2283317"/>
    <lineage>
        <taxon>Bacteria</taxon>
        <taxon>Pseudomonadati</taxon>
        <taxon>Pseudomonadota</taxon>
        <taxon>Alphaproteobacteria</taxon>
        <taxon>Sphingomonadales</taxon>
        <taxon>Sphingomonadaceae</taxon>
        <taxon>Sphingomonas</taxon>
    </lineage>
</organism>
<name>A0A369VR98_9SPHN</name>
<feature type="domain" description="M23ase beta-sheet core" evidence="1">
    <location>
        <begin position="198"/>
        <end position="294"/>
    </location>
</feature>
<evidence type="ECO:0000313" key="3">
    <source>
        <dbReference type="Proteomes" id="UP000253918"/>
    </source>
</evidence>
<comment type="caution">
    <text evidence="2">The sequence shown here is derived from an EMBL/GenBank/DDBJ whole genome shotgun (WGS) entry which is preliminary data.</text>
</comment>